<evidence type="ECO:0000256" key="5">
    <source>
        <dbReference type="RuleBase" id="RU361277"/>
    </source>
</evidence>
<dbReference type="Gene3D" id="3.40.50.720">
    <property type="entry name" value="NAD(P)-binding Rossmann-like Domain"/>
    <property type="match status" value="1"/>
</dbReference>
<dbReference type="PROSITE" id="PS00059">
    <property type="entry name" value="ADH_ZINC"/>
    <property type="match status" value="1"/>
</dbReference>
<organism evidence="7 8">
    <name type="scientific">Actinomadura barringtoniae</name>
    <dbReference type="NCBI Taxonomy" id="1427535"/>
    <lineage>
        <taxon>Bacteria</taxon>
        <taxon>Bacillati</taxon>
        <taxon>Actinomycetota</taxon>
        <taxon>Actinomycetes</taxon>
        <taxon>Streptosporangiales</taxon>
        <taxon>Thermomonosporaceae</taxon>
        <taxon>Actinomadura</taxon>
    </lineage>
</organism>
<name>A0A939TGC0_9ACTN</name>
<comment type="cofactor">
    <cofactor evidence="1 5">
        <name>Zn(2+)</name>
        <dbReference type="ChEBI" id="CHEBI:29105"/>
    </cofactor>
</comment>
<proteinExistence type="inferred from homology"/>
<evidence type="ECO:0000256" key="4">
    <source>
        <dbReference type="ARBA" id="ARBA00023002"/>
    </source>
</evidence>
<evidence type="ECO:0000256" key="2">
    <source>
        <dbReference type="ARBA" id="ARBA00022723"/>
    </source>
</evidence>
<dbReference type="SMART" id="SM00829">
    <property type="entry name" value="PKS_ER"/>
    <property type="match status" value="1"/>
</dbReference>
<dbReference type="InterPro" id="IPR020843">
    <property type="entry name" value="ER"/>
</dbReference>
<evidence type="ECO:0000256" key="1">
    <source>
        <dbReference type="ARBA" id="ARBA00001947"/>
    </source>
</evidence>
<dbReference type="EMBL" id="JAGEOJ010000034">
    <property type="protein sequence ID" value="MBO2455275.1"/>
    <property type="molecule type" value="Genomic_DNA"/>
</dbReference>
<reference evidence="7" key="1">
    <citation type="submission" date="2021-03" db="EMBL/GenBank/DDBJ databases">
        <authorList>
            <person name="Kanchanasin P."/>
            <person name="Saeng-In P."/>
            <person name="Phongsopitanun W."/>
            <person name="Yuki M."/>
            <person name="Kudo T."/>
            <person name="Ohkuma M."/>
            <person name="Tanasupawat S."/>
        </authorList>
    </citation>
    <scope>NUCLEOTIDE SEQUENCE</scope>
    <source>
        <strain evidence="7">GKU 128</strain>
    </source>
</reference>
<dbReference type="GO" id="GO:0016491">
    <property type="term" value="F:oxidoreductase activity"/>
    <property type="evidence" value="ECO:0007669"/>
    <property type="project" value="UniProtKB-KW"/>
</dbReference>
<dbReference type="Pfam" id="PF08240">
    <property type="entry name" value="ADH_N"/>
    <property type="match status" value="1"/>
</dbReference>
<dbReference type="Gene3D" id="3.90.180.10">
    <property type="entry name" value="Medium-chain alcohol dehydrogenases, catalytic domain"/>
    <property type="match status" value="1"/>
</dbReference>
<dbReference type="PANTHER" id="PTHR43401">
    <property type="entry name" value="L-THREONINE 3-DEHYDROGENASE"/>
    <property type="match status" value="1"/>
</dbReference>
<evidence type="ECO:0000259" key="6">
    <source>
        <dbReference type="SMART" id="SM00829"/>
    </source>
</evidence>
<protein>
    <submittedName>
        <fullName evidence="7">Alcohol dehydrogenase catalytic domain-containing protein</fullName>
    </submittedName>
</protein>
<dbReference type="SUPFAM" id="SSF51735">
    <property type="entry name" value="NAD(P)-binding Rossmann-fold domains"/>
    <property type="match status" value="1"/>
</dbReference>
<keyword evidence="4" id="KW-0560">Oxidoreductase</keyword>
<dbReference type="Pfam" id="PF00107">
    <property type="entry name" value="ADH_zinc_N"/>
    <property type="match status" value="1"/>
</dbReference>
<dbReference type="AlphaFoldDB" id="A0A939TGC0"/>
<dbReference type="Proteomes" id="UP000669179">
    <property type="component" value="Unassembled WGS sequence"/>
</dbReference>
<sequence>MNVMLAARALKGSAALHLTKAPVPEPGPLDVLVKVASAGLAPGMMRLLEMGAFKHLPTTLGHEAAGTVAAVGAEVTGATGVAVGDRVRLHPNLTCRSCVYCRTDREMMCAQQAMVGHAAFGDVAMPLYDAYHDGGLAEYVRVPSWLIDPLPGNVSFDVGAKVHDLANAVRALKCADLPLGSTLVVTAATGTMGTATVKLAPHFGVARLVLVGRNAERLAAVRPLAGEVPVDTVALEELPDDWAESAGLTRRIREIVPEGVHGVLDFVPQGPVMAQATAAMATGGTLVHMGANPAPLPIPARIWMAKCWRFVGTRACTRSDAQEVLSLLARGVLDAEELITHRFPLAEAERAVAAMQSRSEPIWMAVINP</sequence>
<dbReference type="InterPro" id="IPR002328">
    <property type="entry name" value="ADH_Zn_CS"/>
</dbReference>
<dbReference type="InterPro" id="IPR050129">
    <property type="entry name" value="Zn_alcohol_dh"/>
</dbReference>
<evidence type="ECO:0000256" key="3">
    <source>
        <dbReference type="ARBA" id="ARBA00022833"/>
    </source>
</evidence>
<feature type="domain" description="Enoyl reductase (ER)" evidence="6">
    <location>
        <begin position="12"/>
        <end position="362"/>
    </location>
</feature>
<keyword evidence="2 5" id="KW-0479">Metal-binding</keyword>
<gene>
    <name evidence="7" type="ORF">J4573_49905</name>
</gene>
<dbReference type="SUPFAM" id="SSF50129">
    <property type="entry name" value="GroES-like"/>
    <property type="match status" value="1"/>
</dbReference>
<keyword evidence="8" id="KW-1185">Reference proteome</keyword>
<dbReference type="InterPro" id="IPR013149">
    <property type="entry name" value="ADH-like_C"/>
</dbReference>
<dbReference type="InterPro" id="IPR011032">
    <property type="entry name" value="GroES-like_sf"/>
</dbReference>
<dbReference type="InterPro" id="IPR013154">
    <property type="entry name" value="ADH-like_N"/>
</dbReference>
<evidence type="ECO:0000313" key="8">
    <source>
        <dbReference type="Proteomes" id="UP000669179"/>
    </source>
</evidence>
<dbReference type="GO" id="GO:0008270">
    <property type="term" value="F:zinc ion binding"/>
    <property type="evidence" value="ECO:0007669"/>
    <property type="project" value="InterPro"/>
</dbReference>
<comment type="caution">
    <text evidence="7">The sequence shown here is derived from an EMBL/GenBank/DDBJ whole genome shotgun (WGS) entry which is preliminary data.</text>
</comment>
<evidence type="ECO:0000313" key="7">
    <source>
        <dbReference type="EMBL" id="MBO2455275.1"/>
    </source>
</evidence>
<dbReference type="PANTHER" id="PTHR43401:SF2">
    <property type="entry name" value="L-THREONINE 3-DEHYDROGENASE"/>
    <property type="match status" value="1"/>
</dbReference>
<accession>A0A939TGC0</accession>
<keyword evidence="3 5" id="KW-0862">Zinc</keyword>
<dbReference type="InterPro" id="IPR036291">
    <property type="entry name" value="NAD(P)-bd_dom_sf"/>
</dbReference>
<comment type="similarity">
    <text evidence="5">Belongs to the zinc-containing alcohol dehydrogenase family.</text>
</comment>